<proteinExistence type="predicted"/>
<sequence length="494" mass="52930">MVNISIHPLAPSTALVSGFNNVGAWAIEGVVRLVAGKEPHPDEEASHAPAFTAASIKVGLNVSAGTSVASRSESNLMTALGSSGSRDAKWNGIVHMTKDLELVPQTTHAANGVIIKDNEVVDLPFRFEFGSALPPSCEVERGRYHAFSRYRLSIKVQGRPHGIKKVFDARNLVLDYDVQVPFFELGQVKELLAPTPQSWSGVTEELDWTVQLASLLQAPNEFARVCIKAALRERTDAGRNSTAALPTTAAEAERRGDALRTNPAPFIRRATFTLIEDATVHAFQVASTPVQAETTSRGGGFNLNLRRQSQPDRTLIERDVGGGTVEIMHLEIDGENLLYGHELKLQLPPVAPALPTPGSKMDGVAALDRKMSTGSTTGNVRTEVQINPSGNWGSFQIAHLARVTIEVADGHTVLWETPITITSASAAQARTLAATYPDYTSMTPEEAAAITASTASVEESSRSVLRKAADMVNAVVRPDVPCVRVDSEAALAAH</sequence>
<evidence type="ECO:0000313" key="1">
    <source>
        <dbReference type="EMBL" id="KAJ3177780.1"/>
    </source>
</evidence>
<dbReference type="AlphaFoldDB" id="A0AAD5XQU8"/>
<dbReference type="Proteomes" id="UP001212152">
    <property type="component" value="Unassembled WGS sequence"/>
</dbReference>
<reference evidence="1" key="1">
    <citation type="submission" date="2020-05" db="EMBL/GenBank/DDBJ databases">
        <title>Phylogenomic resolution of chytrid fungi.</title>
        <authorList>
            <person name="Stajich J.E."/>
            <person name="Amses K."/>
            <person name="Simmons R."/>
            <person name="Seto K."/>
            <person name="Myers J."/>
            <person name="Bonds A."/>
            <person name="Quandt C.A."/>
            <person name="Barry K."/>
            <person name="Liu P."/>
            <person name="Grigoriev I."/>
            <person name="Longcore J.E."/>
            <person name="James T.Y."/>
        </authorList>
    </citation>
    <scope>NUCLEOTIDE SEQUENCE</scope>
    <source>
        <strain evidence="1">JEL0379</strain>
    </source>
</reference>
<evidence type="ECO:0000313" key="2">
    <source>
        <dbReference type="Proteomes" id="UP001212152"/>
    </source>
</evidence>
<keyword evidence="2" id="KW-1185">Reference proteome</keyword>
<comment type="caution">
    <text evidence="1">The sequence shown here is derived from an EMBL/GenBank/DDBJ whole genome shotgun (WGS) entry which is preliminary data.</text>
</comment>
<gene>
    <name evidence="1" type="ORF">HDU87_004302</name>
</gene>
<organism evidence="1 2">
    <name type="scientific">Geranomyces variabilis</name>
    <dbReference type="NCBI Taxonomy" id="109894"/>
    <lineage>
        <taxon>Eukaryota</taxon>
        <taxon>Fungi</taxon>
        <taxon>Fungi incertae sedis</taxon>
        <taxon>Chytridiomycota</taxon>
        <taxon>Chytridiomycota incertae sedis</taxon>
        <taxon>Chytridiomycetes</taxon>
        <taxon>Spizellomycetales</taxon>
        <taxon>Powellomycetaceae</taxon>
        <taxon>Geranomyces</taxon>
    </lineage>
</organism>
<protein>
    <submittedName>
        <fullName evidence="1">Uncharacterized protein</fullName>
    </submittedName>
</protein>
<name>A0AAD5XQU8_9FUNG</name>
<accession>A0AAD5XQU8</accession>
<dbReference type="EMBL" id="JADGJQ010000031">
    <property type="protein sequence ID" value="KAJ3177780.1"/>
    <property type="molecule type" value="Genomic_DNA"/>
</dbReference>